<protein>
    <submittedName>
        <fullName evidence="2">Uncharacterized protein</fullName>
    </submittedName>
</protein>
<name>A0AAV4SDF9_CAEEX</name>
<accession>A0AAV4SDF9</accession>
<keyword evidence="1" id="KW-1133">Transmembrane helix</keyword>
<dbReference type="AlphaFoldDB" id="A0AAV4SDF9"/>
<evidence type="ECO:0000313" key="2">
    <source>
        <dbReference type="EMBL" id="GIY31705.1"/>
    </source>
</evidence>
<dbReference type="Proteomes" id="UP001054945">
    <property type="component" value="Unassembled WGS sequence"/>
</dbReference>
<evidence type="ECO:0000313" key="3">
    <source>
        <dbReference type="Proteomes" id="UP001054945"/>
    </source>
</evidence>
<comment type="caution">
    <text evidence="2">The sequence shown here is derived from an EMBL/GenBank/DDBJ whole genome shotgun (WGS) entry which is preliminary data.</text>
</comment>
<sequence>MQKKKNAEARNGISQSFAPHLLRALCPSFKIGRYPDRLVAAAAIFRLSSQILLLLTRLLFSCCFFEFNLLRPRKHTQWHNGESLGFPVHVNLWLRFHGTNSPCACKTLSGFF</sequence>
<feature type="transmembrane region" description="Helical" evidence="1">
    <location>
        <begin position="38"/>
        <end position="60"/>
    </location>
</feature>
<keyword evidence="1" id="KW-0812">Transmembrane</keyword>
<evidence type="ECO:0000256" key="1">
    <source>
        <dbReference type="SAM" id="Phobius"/>
    </source>
</evidence>
<reference evidence="2 3" key="1">
    <citation type="submission" date="2021-06" db="EMBL/GenBank/DDBJ databases">
        <title>Caerostris extrusa draft genome.</title>
        <authorList>
            <person name="Kono N."/>
            <person name="Arakawa K."/>
        </authorList>
    </citation>
    <scope>NUCLEOTIDE SEQUENCE [LARGE SCALE GENOMIC DNA]</scope>
</reference>
<dbReference type="EMBL" id="BPLR01009417">
    <property type="protein sequence ID" value="GIY31705.1"/>
    <property type="molecule type" value="Genomic_DNA"/>
</dbReference>
<keyword evidence="1" id="KW-0472">Membrane</keyword>
<keyword evidence="3" id="KW-1185">Reference proteome</keyword>
<organism evidence="2 3">
    <name type="scientific">Caerostris extrusa</name>
    <name type="common">Bark spider</name>
    <name type="synonym">Caerostris bankana</name>
    <dbReference type="NCBI Taxonomy" id="172846"/>
    <lineage>
        <taxon>Eukaryota</taxon>
        <taxon>Metazoa</taxon>
        <taxon>Ecdysozoa</taxon>
        <taxon>Arthropoda</taxon>
        <taxon>Chelicerata</taxon>
        <taxon>Arachnida</taxon>
        <taxon>Araneae</taxon>
        <taxon>Araneomorphae</taxon>
        <taxon>Entelegynae</taxon>
        <taxon>Araneoidea</taxon>
        <taxon>Araneidae</taxon>
        <taxon>Caerostris</taxon>
    </lineage>
</organism>
<proteinExistence type="predicted"/>
<gene>
    <name evidence="2" type="ORF">CEXT_336051</name>
</gene>